<dbReference type="GO" id="GO:0006352">
    <property type="term" value="P:DNA-templated transcription initiation"/>
    <property type="evidence" value="ECO:0007669"/>
    <property type="project" value="InterPro"/>
</dbReference>
<evidence type="ECO:0000256" key="4">
    <source>
        <dbReference type="ARBA" id="ARBA00022553"/>
    </source>
</evidence>
<dbReference type="Pfam" id="PF17875">
    <property type="entry name" value="RPA43_OB"/>
    <property type="match status" value="1"/>
</dbReference>
<evidence type="ECO:0000259" key="8">
    <source>
        <dbReference type="Pfam" id="PF17875"/>
    </source>
</evidence>
<evidence type="ECO:0000313" key="10">
    <source>
        <dbReference type="Proteomes" id="UP000789572"/>
    </source>
</evidence>
<organism evidence="9 10">
    <name type="scientific">Paraglomus occultum</name>
    <dbReference type="NCBI Taxonomy" id="144539"/>
    <lineage>
        <taxon>Eukaryota</taxon>
        <taxon>Fungi</taxon>
        <taxon>Fungi incertae sedis</taxon>
        <taxon>Mucoromycota</taxon>
        <taxon>Glomeromycotina</taxon>
        <taxon>Glomeromycetes</taxon>
        <taxon>Paraglomerales</taxon>
        <taxon>Paraglomeraceae</taxon>
        <taxon>Paraglomus</taxon>
    </lineage>
</organism>
<evidence type="ECO:0000256" key="6">
    <source>
        <dbReference type="ARBA" id="ARBA00023242"/>
    </source>
</evidence>
<dbReference type="EMBL" id="CAJVPJ010001090">
    <property type="protein sequence ID" value="CAG8574953.1"/>
    <property type="molecule type" value="Genomic_DNA"/>
</dbReference>
<feature type="domain" description="RPA43 OB" evidence="8">
    <location>
        <begin position="83"/>
        <end position="178"/>
    </location>
</feature>
<comment type="caution">
    <text evidence="9">The sequence shown here is derived from an EMBL/GenBank/DDBJ whole genome shotgun (WGS) entry which is preliminary data.</text>
</comment>
<evidence type="ECO:0000256" key="5">
    <source>
        <dbReference type="ARBA" id="ARBA00023163"/>
    </source>
</evidence>
<evidence type="ECO:0000313" key="9">
    <source>
        <dbReference type="EMBL" id="CAG8574953.1"/>
    </source>
</evidence>
<keyword evidence="10" id="KW-1185">Reference proteome</keyword>
<protein>
    <submittedName>
        <fullName evidence="9">2943_t:CDS:1</fullName>
    </submittedName>
</protein>
<proteinExistence type="inferred from homology"/>
<evidence type="ECO:0000259" key="7">
    <source>
        <dbReference type="Pfam" id="PF03876"/>
    </source>
</evidence>
<dbReference type="InterPro" id="IPR036898">
    <property type="entry name" value="RNA_pol_Rpb7-like_N_sf"/>
</dbReference>
<dbReference type="InterPro" id="IPR005576">
    <property type="entry name" value="Rpb7-like_N"/>
</dbReference>
<dbReference type="Pfam" id="PF03876">
    <property type="entry name" value="SHS2_Rpb7-N"/>
    <property type="match status" value="1"/>
</dbReference>
<keyword evidence="5" id="KW-0804">Transcription</keyword>
<dbReference type="OrthoDB" id="10250504at2759"/>
<name>A0A9N9BPA0_9GLOM</name>
<dbReference type="PANTHER" id="PTHR12709:SF5">
    <property type="entry name" value="DNA-DIRECTED RNA POLYMERASE I SUBUNIT RPA43"/>
    <property type="match status" value="1"/>
</dbReference>
<dbReference type="AlphaFoldDB" id="A0A9N9BPA0"/>
<keyword evidence="4" id="KW-0597">Phosphoprotein</keyword>
<evidence type="ECO:0000256" key="3">
    <source>
        <dbReference type="ARBA" id="ARBA00022478"/>
    </source>
</evidence>
<dbReference type="PANTHER" id="PTHR12709">
    <property type="entry name" value="DNA-DIRECTED RNA POLYMERASE II, III"/>
    <property type="match status" value="1"/>
</dbReference>
<feature type="domain" description="RNA polymerase Rpb7-like N-terminal" evidence="7">
    <location>
        <begin position="12"/>
        <end position="68"/>
    </location>
</feature>
<comment type="similarity">
    <text evidence="2">Belongs to the eukaryotic RPA43 RNA polymerase subunit family.</text>
</comment>
<reference evidence="9" key="1">
    <citation type="submission" date="2021-06" db="EMBL/GenBank/DDBJ databases">
        <authorList>
            <person name="Kallberg Y."/>
            <person name="Tangrot J."/>
            <person name="Rosling A."/>
        </authorList>
    </citation>
    <scope>NUCLEOTIDE SEQUENCE</scope>
    <source>
        <strain evidence="9">IA702</strain>
    </source>
</reference>
<keyword evidence="6" id="KW-0539">Nucleus</keyword>
<dbReference type="Gene3D" id="2.40.50.1060">
    <property type="match status" value="1"/>
</dbReference>
<keyword evidence="3" id="KW-0240">DNA-directed RNA polymerase</keyword>
<dbReference type="InterPro" id="IPR045113">
    <property type="entry name" value="Rpb7-like"/>
</dbReference>
<dbReference type="Proteomes" id="UP000789572">
    <property type="component" value="Unassembled WGS sequence"/>
</dbReference>
<accession>A0A9N9BPA0</accession>
<evidence type="ECO:0000256" key="1">
    <source>
        <dbReference type="ARBA" id="ARBA00004604"/>
    </source>
</evidence>
<dbReference type="InterPro" id="IPR041178">
    <property type="entry name" value="RPA43_OB"/>
</dbReference>
<dbReference type="Gene3D" id="3.30.1490.120">
    <property type="entry name" value="RNA polymerase Rpb7-like, N-terminal domain"/>
    <property type="match status" value="1"/>
</dbReference>
<sequence length="213" mass="23713">MVSSTFKEVTVEYYIHLAPVFFGNVTHGIKEIFGALVMKYVPELGGIVLAFSNLRVLSPGQYILEDTPYGHFWVRGNLLLWAPEIGCISSATVTMQSAGHIRLRMYDTFDVIIPVKEIPRDVYGWTDSEAIHQLLRTDTNSLQPVELSNLGQGVWFNKSTGDCIETGSDLEFKVIKMKFEIKGDAEETVIIGSLDIGEREMQSDPGSMSASNE</sequence>
<comment type="subcellular location">
    <subcellularLocation>
        <location evidence="1">Nucleus</location>
        <location evidence="1">Nucleolus</location>
    </subcellularLocation>
</comment>
<dbReference type="GO" id="GO:0005736">
    <property type="term" value="C:RNA polymerase I complex"/>
    <property type="evidence" value="ECO:0007669"/>
    <property type="project" value="TreeGrafter"/>
</dbReference>
<dbReference type="GO" id="GO:0006362">
    <property type="term" value="P:transcription elongation by RNA polymerase I"/>
    <property type="evidence" value="ECO:0007669"/>
    <property type="project" value="TreeGrafter"/>
</dbReference>
<evidence type="ECO:0000256" key="2">
    <source>
        <dbReference type="ARBA" id="ARBA00005930"/>
    </source>
</evidence>
<gene>
    <name evidence="9" type="ORF">POCULU_LOCUS6188</name>
</gene>